<dbReference type="Pfam" id="PF00005">
    <property type="entry name" value="ABC_tran"/>
    <property type="match status" value="1"/>
</dbReference>
<dbReference type="EMBL" id="QYAD01000003">
    <property type="protein sequence ID" value="MBL3690191.1"/>
    <property type="molecule type" value="Genomic_DNA"/>
</dbReference>
<evidence type="ECO:0000313" key="4">
    <source>
        <dbReference type="EMBL" id="MBL3690191.1"/>
    </source>
</evidence>
<keyword evidence="2 4" id="KW-0067">ATP-binding</keyword>
<sequence>MIVTTLHAAPTSAPSSTSAARAPIVALSDALVKGEHGPVFGPLTATSDRPVTAIVGTRGSGRTSLLLSIAGRMRLHEGELETLGTAKLGEIRRLTGIAGFEAIDALEPQVTVADILRERLSWALPWYRRVPRITQELAAELLEPAFGSLPLIPIETLVRDLDPASEQLLRIGLALLEEPELLVLDDFDALRDPADRDLLAERLTALAGRGIRTVLATSDPGDVERFAALEPAVIAL</sequence>
<dbReference type="Gene3D" id="3.40.50.300">
    <property type="entry name" value="P-loop containing nucleotide triphosphate hydrolases"/>
    <property type="match status" value="1"/>
</dbReference>
<comment type="caution">
    <text evidence="4">The sequence shown here is derived from an EMBL/GenBank/DDBJ whole genome shotgun (WGS) entry which is preliminary data.</text>
</comment>
<evidence type="ECO:0000259" key="3">
    <source>
        <dbReference type="SMART" id="SM00382"/>
    </source>
</evidence>
<organism evidence="4 5">
    <name type="scientific">Leucobacter chromiireducens subsp. chromiireducens</name>
    <dbReference type="NCBI Taxonomy" id="660067"/>
    <lineage>
        <taxon>Bacteria</taxon>
        <taxon>Bacillati</taxon>
        <taxon>Actinomycetota</taxon>
        <taxon>Actinomycetes</taxon>
        <taxon>Micrococcales</taxon>
        <taxon>Microbacteriaceae</taxon>
        <taxon>Leucobacter</taxon>
    </lineage>
</organism>
<dbReference type="InterPro" id="IPR003439">
    <property type="entry name" value="ABC_transporter-like_ATP-bd"/>
</dbReference>
<evidence type="ECO:0000256" key="2">
    <source>
        <dbReference type="ARBA" id="ARBA00022840"/>
    </source>
</evidence>
<dbReference type="InterPro" id="IPR027417">
    <property type="entry name" value="P-loop_NTPase"/>
</dbReference>
<protein>
    <submittedName>
        <fullName evidence="4">ATP-binding cassette domain-containing protein</fullName>
    </submittedName>
</protein>
<dbReference type="SMART" id="SM00382">
    <property type="entry name" value="AAA"/>
    <property type="match status" value="1"/>
</dbReference>
<dbReference type="SUPFAM" id="SSF52540">
    <property type="entry name" value="P-loop containing nucleoside triphosphate hydrolases"/>
    <property type="match status" value="1"/>
</dbReference>
<reference evidence="4 5" key="1">
    <citation type="submission" date="2018-09" db="EMBL/GenBank/DDBJ databases">
        <title>Comparative genomics of Leucobacter spp.</title>
        <authorList>
            <person name="Reis A.C."/>
            <person name="Kolvenbach B.A."/>
            <person name="Corvini P.F.X."/>
            <person name="Nunes O.C."/>
        </authorList>
    </citation>
    <scope>NUCLEOTIDE SEQUENCE [LARGE SCALE GENOMIC DNA]</scope>
    <source>
        <strain evidence="4 5">L-1</strain>
    </source>
</reference>
<feature type="domain" description="AAA+ ATPase" evidence="3">
    <location>
        <begin position="48"/>
        <end position="236"/>
    </location>
</feature>
<name>A0ABS1SPW2_9MICO</name>
<evidence type="ECO:0000256" key="1">
    <source>
        <dbReference type="ARBA" id="ARBA00022741"/>
    </source>
</evidence>
<dbReference type="InterPro" id="IPR003593">
    <property type="entry name" value="AAA+_ATPase"/>
</dbReference>
<keyword evidence="5" id="KW-1185">Reference proteome</keyword>
<proteinExistence type="predicted"/>
<keyword evidence="1" id="KW-0547">Nucleotide-binding</keyword>
<dbReference type="Proteomes" id="UP001646141">
    <property type="component" value="Unassembled WGS sequence"/>
</dbReference>
<gene>
    <name evidence="4" type="ORF">D3226_09490</name>
</gene>
<evidence type="ECO:0000313" key="5">
    <source>
        <dbReference type="Proteomes" id="UP001646141"/>
    </source>
</evidence>
<accession>A0ABS1SPW2</accession>
<dbReference type="GO" id="GO:0005524">
    <property type="term" value="F:ATP binding"/>
    <property type="evidence" value="ECO:0007669"/>
    <property type="project" value="UniProtKB-KW"/>
</dbReference>